<evidence type="ECO:0000313" key="2">
    <source>
        <dbReference type="Proteomes" id="UP000824120"/>
    </source>
</evidence>
<gene>
    <name evidence="1" type="ORF">H5410_002225</name>
</gene>
<comment type="caution">
    <text evidence="1">The sequence shown here is derived from an EMBL/GenBank/DDBJ whole genome shotgun (WGS) entry which is preliminary data.</text>
</comment>
<evidence type="ECO:0000313" key="1">
    <source>
        <dbReference type="EMBL" id="KAG5630508.1"/>
    </source>
</evidence>
<organism evidence="1 2">
    <name type="scientific">Solanum commersonii</name>
    <name type="common">Commerson's wild potato</name>
    <name type="synonym">Commerson's nightshade</name>
    <dbReference type="NCBI Taxonomy" id="4109"/>
    <lineage>
        <taxon>Eukaryota</taxon>
        <taxon>Viridiplantae</taxon>
        <taxon>Streptophyta</taxon>
        <taxon>Embryophyta</taxon>
        <taxon>Tracheophyta</taxon>
        <taxon>Spermatophyta</taxon>
        <taxon>Magnoliopsida</taxon>
        <taxon>eudicotyledons</taxon>
        <taxon>Gunneridae</taxon>
        <taxon>Pentapetalae</taxon>
        <taxon>asterids</taxon>
        <taxon>lamiids</taxon>
        <taxon>Solanales</taxon>
        <taxon>Solanaceae</taxon>
        <taxon>Solanoideae</taxon>
        <taxon>Solaneae</taxon>
        <taxon>Solanum</taxon>
    </lineage>
</organism>
<protein>
    <submittedName>
        <fullName evidence="1">Uncharacterized protein</fullName>
    </submittedName>
</protein>
<name>A0A9J6B1G9_SOLCO</name>
<dbReference type="EMBL" id="JACXVP010000001">
    <property type="protein sequence ID" value="KAG5630508.1"/>
    <property type="molecule type" value="Genomic_DNA"/>
</dbReference>
<dbReference type="AlphaFoldDB" id="A0A9J6B1G9"/>
<dbReference type="OrthoDB" id="1732437at2759"/>
<proteinExistence type="predicted"/>
<dbReference type="Proteomes" id="UP000824120">
    <property type="component" value="Chromosome 1"/>
</dbReference>
<feature type="non-terminal residue" evidence="1">
    <location>
        <position position="1"/>
    </location>
</feature>
<keyword evidence="2" id="KW-1185">Reference proteome</keyword>
<reference evidence="1 2" key="1">
    <citation type="submission" date="2020-09" db="EMBL/GenBank/DDBJ databases">
        <title>De no assembly of potato wild relative species, Solanum commersonii.</title>
        <authorList>
            <person name="Cho K."/>
        </authorList>
    </citation>
    <scope>NUCLEOTIDE SEQUENCE [LARGE SCALE GENOMIC DNA]</scope>
    <source>
        <strain evidence="1">LZ3.2</strain>
        <tissue evidence="1">Leaf</tissue>
    </source>
</reference>
<sequence length="144" mass="16957">MAAELYKAKSCCALQVAWVSVPCGGNFDLNGIERRLNLLPFWFDKTTTTWNEILEKFEKKLSTWKRWICHHEGRQTLNSVFDSISTYIMYVFPIPEVVKKLDKIRGDSYGKEIGKNFHVKWLWSCNLDQDKVWNDQTKHDILNP</sequence>
<accession>A0A9J6B1G9</accession>